<feature type="binding site" evidence="7">
    <location>
        <position position="231"/>
    </location>
    <ligand>
        <name>substrate</name>
    </ligand>
</feature>
<feature type="domain" description="Glucose-6-phosphate dehydrogenase C-terminal" evidence="9">
    <location>
        <begin position="186"/>
        <end position="485"/>
    </location>
</feature>
<dbReference type="GO" id="GO:0004345">
    <property type="term" value="F:glucose-6-phosphate dehydrogenase activity"/>
    <property type="evidence" value="ECO:0007669"/>
    <property type="project" value="UniProtKB-UniRule"/>
</dbReference>
<comment type="pathway">
    <text evidence="1 7">Carbohydrate degradation; pentose phosphate pathway; D-ribulose 5-phosphate from D-glucose 6-phosphate (oxidative stage): step 1/3.</text>
</comment>
<dbReference type="InterPro" id="IPR022674">
    <property type="entry name" value="G6P_DH_NAD-bd"/>
</dbReference>
<dbReference type="Pfam" id="PF02781">
    <property type="entry name" value="G6PD_C"/>
    <property type="match status" value="1"/>
</dbReference>
<dbReference type="AlphaFoldDB" id="A0A7W6BFU8"/>
<dbReference type="InterPro" id="IPR022675">
    <property type="entry name" value="G6P_DH_C"/>
</dbReference>
<dbReference type="InterPro" id="IPR001282">
    <property type="entry name" value="G6P_DH"/>
</dbReference>
<feature type="binding site" evidence="7">
    <location>
        <position position="144"/>
    </location>
    <ligand>
        <name>NADP(+)</name>
        <dbReference type="ChEBI" id="CHEBI:58349"/>
    </ligand>
</feature>
<evidence type="ECO:0000256" key="4">
    <source>
        <dbReference type="ARBA" id="ARBA00022857"/>
    </source>
</evidence>
<feature type="domain" description="Glucose-6-phosphate dehydrogenase NAD-binding" evidence="8">
    <location>
        <begin position="9"/>
        <end position="183"/>
    </location>
</feature>
<keyword evidence="11" id="KW-1185">Reference proteome</keyword>
<name>A0A7W6BFU8_9SPHN</name>
<dbReference type="Pfam" id="PF00479">
    <property type="entry name" value="G6PD_N"/>
    <property type="match status" value="1"/>
</dbReference>
<proteinExistence type="inferred from homology"/>
<comment type="function">
    <text evidence="7">Catalyzes the oxidation of glucose 6-phosphate to 6-phosphogluconolactone.</text>
</comment>
<dbReference type="UniPathway" id="UPA00115">
    <property type="reaction ID" value="UER00408"/>
</dbReference>
<feature type="binding site" evidence="7">
    <location>
        <position position="334"/>
    </location>
    <ligand>
        <name>substrate</name>
    </ligand>
</feature>
<dbReference type="PANTHER" id="PTHR23429:SF0">
    <property type="entry name" value="GLUCOSE-6-PHOSPHATE 1-DEHYDROGENASE"/>
    <property type="match status" value="1"/>
</dbReference>
<evidence type="ECO:0000256" key="6">
    <source>
        <dbReference type="ARBA" id="ARBA00023277"/>
    </source>
</evidence>
<dbReference type="Gene3D" id="3.30.360.10">
    <property type="entry name" value="Dihydrodipicolinate Reductase, domain 2"/>
    <property type="match status" value="1"/>
</dbReference>
<dbReference type="Proteomes" id="UP000571950">
    <property type="component" value="Unassembled WGS sequence"/>
</dbReference>
<comment type="caution">
    <text evidence="10">The sequence shown here is derived from an EMBL/GenBank/DDBJ whole genome shotgun (WGS) entry which is preliminary data.</text>
</comment>
<dbReference type="InterPro" id="IPR036291">
    <property type="entry name" value="NAD(P)-bd_dom_sf"/>
</dbReference>
<protein>
    <recommendedName>
        <fullName evidence="7">Glucose-6-phosphate 1-dehydrogenase</fullName>
        <shortName evidence="7">G6PD</shortName>
        <ecNumber evidence="7">1.1.1.49</ecNumber>
    </recommendedName>
</protein>
<feature type="binding site" evidence="7">
    <location>
        <position position="46"/>
    </location>
    <ligand>
        <name>NADP(+)</name>
        <dbReference type="ChEBI" id="CHEBI:58349"/>
    </ligand>
</feature>
<dbReference type="PANTHER" id="PTHR23429">
    <property type="entry name" value="GLUCOSE-6-PHOSPHATE 1-DEHYDROGENASE G6PD"/>
    <property type="match status" value="1"/>
</dbReference>
<comment type="similarity">
    <text evidence="2 7">Belongs to the glucose-6-phosphate dehydrogenase family.</text>
</comment>
<dbReference type="GO" id="GO:0050661">
    <property type="term" value="F:NADP binding"/>
    <property type="evidence" value="ECO:0007669"/>
    <property type="project" value="UniProtKB-UniRule"/>
</dbReference>
<gene>
    <name evidence="7" type="primary">zwf</name>
    <name evidence="10" type="ORF">GGR43_000015</name>
</gene>
<comment type="catalytic activity">
    <reaction evidence="7">
        <text>D-glucose 6-phosphate + NADP(+) = 6-phospho-D-glucono-1,5-lactone + NADPH + H(+)</text>
        <dbReference type="Rhea" id="RHEA:15841"/>
        <dbReference type="ChEBI" id="CHEBI:15378"/>
        <dbReference type="ChEBI" id="CHEBI:57783"/>
        <dbReference type="ChEBI" id="CHEBI:57955"/>
        <dbReference type="ChEBI" id="CHEBI:58349"/>
        <dbReference type="ChEBI" id="CHEBI:61548"/>
        <dbReference type="EC" id="1.1.1.49"/>
    </reaction>
</comment>
<dbReference type="RefSeq" id="WP_188069911.1">
    <property type="nucleotide sequence ID" value="NZ_BSPS01000067.1"/>
</dbReference>
<feature type="binding site" evidence="7">
    <location>
        <position position="178"/>
    </location>
    <ligand>
        <name>substrate</name>
    </ligand>
</feature>
<dbReference type="SUPFAM" id="SSF55347">
    <property type="entry name" value="Glyceraldehyde-3-phosphate dehydrogenase-like, C-terminal domain"/>
    <property type="match status" value="1"/>
</dbReference>
<dbReference type="PRINTS" id="PR00079">
    <property type="entry name" value="G6PDHDRGNASE"/>
</dbReference>
<organism evidence="10 11">
    <name type="scientific">Sphingobium jiangsuense</name>
    <dbReference type="NCBI Taxonomy" id="870476"/>
    <lineage>
        <taxon>Bacteria</taxon>
        <taxon>Pseudomonadati</taxon>
        <taxon>Pseudomonadota</taxon>
        <taxon>Alphaproteobacteria</taxon>
        <taxon>Sphingomonadales</taxon>
        <taxon>Sphingomonadaceae</taxon>
        <taxon>Sphingobium</taxon>
    </lineage>
</organism>
<dbReference type="SUPFAM" id="SSF51735">
    <property type="entry name" value="NAD(P)-binding Rossmann-fold domains"/>
    <property type="match status" value="1"/>
</dbReference>
<dbReference type="PROSITE" id="PS00069">
    <property type="entry name" value="G6P_DEHYDROGENASE"/>
    <property type="match status" value="1"/>
</dbReference>
<dbReference type="EC" id="1.1.1.49" evidence="7"/>
<feature type="binding site" evidence="7">
    <location>
        <position position="212"/>
    </location>
    <ligand>
        <name>substrate</name>
    </ligand>
</feature>
<evidence type="ECO:0000256" key="3">
    <source>
        <dbReference type="ARBA" id="ARBA00022526"/>
    </source>
</evidence>
<dbReference type="EMBL" id="JACIDT010000001">
    <property type="protein sequence ID" value="MBB3924321.1"/>
    <property type="molecule type" value="Genomic_DNA"/>
</dbReference>
<evidence type="ECO:0000313" key="11">
    <source>
        <dbReference type="Proteomes" id="UP000571950"/>
    </source>
</evidence>
<accession>A0A7W6BFU8</accession>
<evidence type="ECO:0000256" key="7">
    <source>
        <dbReference type="HAMAP-Rule" id="MF_00966"/>
    </source>
</evidence>
<dbReference type="GO" id="GO:0005829">
    <property type="term" value="C:cytosol"/>
    <property type="evidence" value="ECO:0007669"/>
    <property type="project" value="TreeGrafter"/>
</dbReference>
<keyword evidence="5 7" id="KW-0560">Oxidoreductase</keyword>
<dbReference type="PIRSF" id="PIRSF000110">
    <property type="entry name" value="G6PD"/>
    <property type="match status" value="1"/>
</dbReference>
<evidence type="ECO:0000259" key="9">
    <source>
        <dbReference type="Pfam" id="PF02781"/>
    </source>
</evidence>
<dbReference type="GO" id="GO:0006006">
    <property type="term" value="P:glucose metabolic process"/>
    <property type="evidence" value="ECO:0007669"/>
    <property type="project" value="UniProtKB-KW"/>
</dbReference>
<evidence type="ECO:0000256" key="2">
    <source>
        <dbReference type="ARBA" id="ARBA00009975"/>
    </source>
</evidence>
<sequence length="487" mass="53991">MTDRSATLILFGATGDLAGRMLFPSLYNLQQDGLLPQDFLVVASGRSERSDAAFREDVDLGLRRFITDGRYEAEAARRLTDRIVYCAAEAGNSEQFAAIAGRVKGREDNLSIYMSTPPALFAPTAVSLSEAGLVTTTTRIAMEKPIGHDLASSIEVNDAIGALFAEERIYRVDHYLGKETVQNLIALRFGNMLFEPLWNAGHIDHVQITVGETVGLEGRVSYYDGVGALRDMVQNHVLQILSIIAMEPPARMDATAVRDEKVKVLRSLRPMNGEIVRQNSVRGQYGPGAVKGEIVRGYADELGHASDTETFVALKAHIDNWRWSGVPFYLRTGKRMPARHSEILIQFKPVAHSIFARNGPGSALEPNTLIIRLQPEENIRLLIMTKEPSLDRGGARLREVGLDVSLTAAFEGQRRRIAYERLLLDLLEGDPTLFVRRDEVEAQWQWIDSIIAGWREAGMKISPYAAGNWGPSSAIALIERDGASWYE</sequence>
<keyword evidence="4 7" id="KW-0521">NADP</keyword>
<keyword evidence="6 7" id="KW-0119">Carbohydrate metabolism</keyword>
<dbReference type="GO" id="GO:0009051">
    <property type="term" value="P:pentose-phosphate shunt, oxidative branch"/>
    <property type="evidence" value="ECO:0007669"/>
    <property type="project" value="TreeGrafter"/>
</dbReference>
<evidence type="ECO:0000259" key="8">
    <source>
        <dbReference type="Pfam" id="PF00479"/>
    </source>
</evidence>
<evidence type="ECO:0000256" key="5">
    <source>
        <dbReference type="ARBA" id="ARBA00023002"/>
    </source>
</evidence>
<feature type="active site" description="Proton acceptor" evidence="7">
    <location>
        <position position="236"/>
    </location>
</feature>
<feature type="binding site" evidence="7">
    <location>
        <position position="174"/>
    </location>
    <ligand>
        <name>substrate</name>
    </ligand>
</feature>
<evidence type="ECO:0000313" key="10">
    <source>
        <dbReference type="EMBL" id="MBB3924321.1"/>
    </source>
</evidence>
<dbReference type="Gene3D" id="3.40.50.720">
    <property type="entry name" value="NAD(P)-binding Rossmann-like Domain"/>
    <property type="match status" value="1"/>
</dbReference>
<evidence type="ECO:0000256" key="1">
    <source>
        <dbReference type="ARBA" id="ARBA00004937"/>
    </source>
</evidence>
<dbReference type="InterPro" id="IPR019796">
    <property type="entry name" value="G6P_DH_AS"/>
</dbReference>
<reference evidence="10 11" key="1">
    <citation type="submission" date="2020-08" db="EMBL/GenBank/DDBJ databases">
        <title>Genomic Encyclopedia of Type Strains, Phase IV (KMG-IV): sequencing the most valuable type-strain genomes for metagenomic binning, comparative biology and taxonomic classification.</title>
        <authorList>
            <person name="Goeker M."/>
        </authorList>
    </citation>
    <scope>NUCLEOTIDE SEQUENCE [LARGE SCALE GENOMIC DNA]</scope>
    <source>
        <strain evidence="10 11">DSM 26189</strain>
    </source>
</reference>
<dbReference type="HAMAP" id="MF_00966">
    <property type="entry name" value="G6PD"/>
    <property type="match status" value="1"/>
</dbReference>
<dbReference type="NCBIfam" id="TIGR00871">
    <property type="entry name" value="zwf"/>
    <property type="match status" value="1"/>
</dbReference>
<keyword evidence="3 7" id="KW-0313">Glucose metabolism</keyword>
<comment type="caution">
    <text evidence="7">Lacks conserved residue(s) required for the propagation of feature annotation.</text>
</comment>